<evidence type="ECO:0000313" key="1">
    <source>
        <dbReference type="EMBL" id="GFX88171.1"/>
    </source>
</evidence>
<gene>
    <name evidence="1" type="ORF">TNCV_159851</name>
</gene>
<dbReference type="AlphaFoldDB" id="A0A8X6UQ86"/>
<proteinExistence type="predicted"/>
<organism evidence="1 2">
    <name type="scientific">Trichonephila clavipes</name>
    <name type="common">Golden silk orbweaver</name>
    <name type="synonym">Nephila clavipes</name>
    <dbReference type="NCBI Taxonomy" id="2585209"/>
    <lineage>
        <taxon>Eukaryota</taxon>
        <taxon>Metazoa</taxon>
        <taxon>Ecdysozoa</taxon>
        <taxon>Arthropoda</taxon>
        <taxon>Chelicerata</taxon>
        <taxon>Arachnida</taxon>
        <taxon>Araneae</taxon>
        <taxon>Araneomorphae</taxon>
        <taxon>Entelegynae</taxon>
        <taxon>Araneoidea</taxon>
        <taxon>Nephilidae</taxon>
        <taxon>Trichonephila</taxon>
    </lineage>
</organism>
<comment type="caution">
    <text evidence="1">The sequence shown here is derived from an EMBL/GenBank/DDBJ whole genome shotgun (WGS) entry which is preliminary data.</text>
</comment>
<protein>
    <submittedName>
        <fullName evidence="1">Uncharacterized protein</fullName>
    </submittedName>
</protein>
<evidence type="ECO:0000313" key="2">
    <source>
        <dbReference type="Proteomes" id="UP000887159"/>
    </source>
</evidence>
<dbReference type="Proteomes" id="UP000887159">
    <property type="component" value="Unassembled WGS sequence"/>
</dbReference>
<accession>A0A8X6UQ86</accession>
<dbReference type="EMBL" id="BMAU01021046">
    <property type="protein sequence ID" value="GFX88171.1"/>
    <property type="molecule type" value="Genomic_DNA"/>
</dbReference>
<sequence>MRELLVTNVEILNHDQVTTTMPEQEGIKNREREAKICTILKIYCFLTLQFEATLELMATDNYFGSLRLELRSNVTLHIFPPNQCEDYGPQQI</sequence>
<name>A0A8X6UQ86_TRICX</name>
<reference evidence="1" key="1">
    <citation type="submission" date="2020-08" db="EMBL/GenBank/DDBJ databases">
        <title>Multicomponent nature underlies the extraordinary mechanical properties of spider dragline silk.</title>
        <authorList>
            <person name="Kono N."/>
            <person name="Nakamura H."/>
            <person name="Mori M."/>
            <person name="Yoshida Y."/>
            <person name="Ohtoshi R."/>
            <person name="Malay A.D."/>
            <person name="Moran D.A.P."/>
            <person name="Tomita M."/>
            <person name="Numata K."/>
            <person name="Arakawa K."/>
        </authorList>
    </citation>
    <scope>NUCLEOTIDE SEQUENCE</scope>
</reference>
<keyword evidence="2" id="KW-1185">Reference proteome</keyword>